<proteinExistence type="predicted"/>
<keyword evidence="1" id="KW-0732">Signal</keyword>
<feature type="chain" id="PRO_5006646778" evidence="1">
    <location>
        <begin position="24"/>
        <end position="252"/>
    </location>
</feature>
<dbReference type="PROSITE" id="PS51257">
    <property type="entry name" value="PROKAR_LIPOPROTEIN"/>
    <property type="match status" value="1"/>
</dbReference>
<evidence type="ECO:0000313" key="2">
    <source>
        <dbReference type="EMBL" id="KPK69823.1"/>
    </source>
</evidence>
<name>A0A0S8GA59_UNCW3</name>
<evidence type="ECO:0000313" key="3">
    <source>
        <dbReference type="Proteomes" id="UP000051096"/>
    </source>
</evidence>
<organism evidence="2 3">
    <name type="scientific">candidate division WOR_3 bacterium SM23_60</name>
    <dbReference type="NCBI Taxonomy" id="1703780"/>
    <lineage>
        <taxon>Bacteria</taxon>
        <taxon>Bacteria division WOR-3</taxon>
    </lineage>
</organism>
<dbReference type="EMBL" id="LJUO01000111">
    <property type="protein sequence ID" value="KPK69823.1"/>
    <property type="molecule type" value="Genomic_DNA"/>
</dbReference>
<sequence length="252" mass="28662">MLKKTLVFSFMLLLIAGFTSCSSDEVDVDELRQAENLIVGLNMTRMMAADAGEGGNKSPHMLAPPFGWTGPYTFELPEGDDSLYYQFAWKFPLDSMGITIDSLLYLIMFTPDIWDPQFQDSIPTGMDAWLIGETRALIYFHNIITIPDTAHVLGSLKWNWEETWYAYDFDVSTLTELAEIDIATSSNIGLSAQFRFDDDGAGSTDDNWAAWHNTTFVRYEFFSDPDANGYDGYYTLLSEAWKVRHYFVLVDD</sequence>
<evidence type="ECO:0000256" key="1">
    <source>
        <dbReference type="SAM" id="SignalP"/>
    </source>
</evidence>
<accession>A0A0S8GA59</accession>
<dbReference type="Proteomes" id="UP000051096">
    <property type="component" value="Unassembled WGS sequence"/>
</dbReference>
<reference evidence="2 3" key="1">
    <citation type="journal article" date="2015" name="Microbiome">
        <title>Genomic resolution of linkages in carbon, nitrogen, and sulfur cycling among widespread estuary sediment bacteria.</title>
        <authorList>
            <person name="Baker B.J."/>
            <person name="Lazar C.S."/>
            <person name="Teske A.P."/>
            <person name="Dick G.J."/>
        </authorList>
    </citation>
    <scope>NUCLEOTIDE SEQUENCE [LARGE SCALE GENOMIC DNA]</scope>
    <source>
        <strain evidence="2">SM23_60</strain>
    </source>
</reference>
<comment type="caution">
    <text evidence="2">The sequence shown here is derived from an EMBL/GenBank/DDBJ whole genome shotgun (WGS) entry which is preliminary data.</text>
</comment>
<feature type="signal peptide" evidence="1">
    <location>
        <begin position="1"/>
        <end position="23"/>
    </location>
</feature>
<dbReference type="AlphaFoldDB" id="A0A0S8GA59"/>
<protein>
    <submittedName>
        <fullName evidence="2">Uncharacterized protein</fullName>
    </submittedName>
</protein>
<gene>
    <name evidence="2" type="ORF">AMJ87_09880</name>
</gene>